<organism evidence="13 14">
    <name type="scientific">Kwoniella dendrophila CBS 6074</name>
    <dbReference type="NCBI Taxonomy" id="1295534"/>
    <lineage>
        <taxon>Eukaryota</taxon>
        <taxon>Fungi</taxon>
        <taxon>Dikarya</taxon>
        <taxon>Basidiomycota</taxon>
        <taxon>Agaricomycotina</taxon>
        <taxon>Tremellomycetes</taxon>
        <taxon>Tremellales</taxon>
        <taxon>Cryptococcaceae</taxon>
        <taxon>Kwoniella</taxon>
    </lineage>
</organism>
<feature type="region of interest" description="Disordered" evidence="9">
    <location>
        <begin position="199"/>
        <end position="219"/>
    </location>
</feature>
<evidence type="ECO:0000256" key="9">
    <source>
        <dbReference type="SAM" id="MobiDB-lite"/>
    </source>
</evidence>
<dbReference type="GO" id="GO:0005743">
    <property type="term" value="C:mitochondrial inner membrane"/>
    <property type="evidence" value="ECO:0007669"/>
    <property type="project" value="TreeGrafter"/>
</dbReference>
<feature type="transmembrane region" description="Helical" evidence="10">
    <location>
        <begin position="475"/>
        <end position="500"/>
    </location>
</feature>
<dbReference type="PANTHER" id="PTHR43394">
    <property type="entry name" value="ATP-DEPENDENT PERMEASE MDL1, MITOCHONDRIAL"/>
    <property type="match status" value="1"/>
</dbReference>
<evidence type="ECO:0008006" key="15">
    <source>
        <dbReference type="Google" id="ProtNLM"/>
    </source>
</evidence>
<dbReference type="PROSITE" id="PS50929">
    <property type="entry name" value="ABC_TM1F"/>
    <property type="match status" value="2"/>
</dbReference>
<accession>A0AAX4JIJ7</accession>
<feature type="domain" description="ABC transporter" evidence="11">
    <location>
        <begin position="1552"/>
        <end position="1818"/>
    </location>
</feature>
<dbReference type="InterPro" id="IPR027417">
    <property type="entry name" value="P-loop_NTPase"/>
</dbReference>
<dbReference type="Gene3D" id="3.40.50.300">
    <property type="entry name" value="P-loop containing nucleotide triphosphate hydrolases"/>
    <property type="match status" value="2"/>
</dbReference>
<protein>
    <recommendedName>
        <fullName evidence="15">ATP-binding cassette, subfamily B (MDR/TAP), member 1</fullName>
    </recommendedName>
</protein>
<dbReference type="InterPro" id="IPR003593">
    <property type="entry name" value="AAA+_ATPase"/>
</dbReference>
<feature type="compositionally biased region" description="Low complexity" evidence="9">
    <location>
        <begin position="11"/>
        <end position="27"/>
    </location>
</feature>
<feature type="transmembrane region" description="Helical" evidence="10">
    <location>
        <begin position="327"/>
        <end position="348"/>
    </location>
</feature>
<keyword evidence="6" id="KW-0067">ATP-binding</keyword>
<keyword evidence="2" id="KW-0813">Transport</keyword>
<keyword evidence="5" id="KW-0547">Nucleotide-binding</keyword>
<feature type="transmembrane region" description="Helical" evidence="10">
    <location>
        <begin position="586"/>
        <end position="611"/>
    </location>
</feature>
<evidence type="ECO:0000256" key="1">
    <source>
        <dbReference type="ARBA" id="ARBA00004651"/>
    </source>
</evidence>
<dbReference type="SMART" id="SM00382">
    <property type="entry name" value="AAA"/>
    <property type="match status" value="2"/>
</dbReference>
<proteinExistence type="predicted"/>
<dbReference type="GO" id="GO:0090374">
    <property type="term" value="P:oligopeptide export from mitochondrion"/>
    <property type="evidence" value="ECO:0007669"/>
    <property type="project" value="TreeGrafter"/>
</dbReference>
<name>A0AAX4JIJ7_9TREE</name>
<keyword evidence="8 10" id="KW-0472">Membrane</keyword>
<dbReference type="SUPFAM" id="SSF90123">
    <property type="entry name" value="ABC transporter transmembrane region"/>
    <property type="match status" value="2"/>
</dbReference>
<dbReference type="Proteomes" id="UP001355207">
    <property type="component" value="Chromosome 1"/>
</dbReference>
<dbReference type="GO" id="GO:0005524">
    <property type="term" value="F:ATP binding"/>
    <property type="evidence" value="ECO:0007669"/>
    <property type="project" value="UniProtKB-KW"/>
</dbReference>
<evidence type="ECO:0000256" key="7">
    <source>
        <dbReference type="ARBA" id="ARBA00022989"/>
    </source>
</evidence>
<feature type="transmembrane region" description="Helical" evidence="10">
    <location>
        <begin position="1350"/>
        <end position="1370"/>
    </location>
</feature>
<feature type="transmembrane region" description="Helical" evidence="10">
    <location>
        <begin position="1229"/>
        <end position="1252"/>
    </location>
</feature>
<keyword evidence="7 10" id="KW-1133">Transmembrane helix</keyword>
<feature type="compositionally biased region" description="Polar residues" evidence="9">
    <location>
        <begin position="1041"/>
        <end position="1061"/>
    </location>
</feature>
<comment type="subcellular location">
    <subcellularLocation>
        <location evidence="1">Cell membrane</location>
        <topology evidence="1">Multi-pass membrane protein</topology>
    </subcellularLocation>
</comment>
<evidence type="ECO:0000313" key="14">
    <source>
        <dbReference type="Proteomes" id="UP001355207"/>
    </source>
</evidence>
<dbReference type="CDD" id="cd18577">
    <property type="entry name" value="ABC_6TM_Pgp_ABCB1_D1_like"/>
    <property type="match status" value="1"/>
</dbReference>
<dbReference type="CDD" id="cd18578">
    <property type="entry name" value="ABC_6TM_Pgp_ABCB1_D2_like"/>
    <property type="match status" value="1"/>
</dbReference>
<keyword evidence="14" id="KW-1185">Reference proteome</keyword>
<dbReference type="FunFam" id="3.40.50.300:FF:000854">
    <property type="entry name" value="Multidrug ABC transporter ATP-binding protein"/>
    <property type="match status" value="1"/>
</dbReference>
<feature type="domain" description="ABC transporter" evidence="11">
    <location>
        <begin position="709"/>
        <end position="968"/>
    </location>
</feature>
<feature type="transmembrane region" description="Helical" evidence="10">
    <location>
        <begin position="1494"/>
        <end position="1513"/>
    </location>
</feature>
<feature type="compositionally biased region" description="Basic and acidic residues" evidence="9">
    <location>
        <begin position="1664"/>
        <end position="1673"/>
    </location>
</feature>
<feature type="domain" description="ABC transmembrane type-1" evidence="12">
    <location>
        <begin position="1232"/>
        <end position="1518"/>
    </location>
</feature>
<feature type="region of interest" description="Disordered" evidence="9">
    <location>
        <begin position="673"/>
        <end position="693"/>
    </location>
</feature>
<sequence>MSNPFHNPVASSSSPRSSSSSHSPTSSSRDHRTPPSPAFSRPPSTNGTTIITNSRYPSVSVRNLTTPTQPRHIPSTPPQQSRTRLNSPPSTLTKASNTALPLSPSPSSGGQYHSSPPVSFPTRFEQSTEGFELTPVTTPKRMPPNINSRSRNLESPFHDRHSIQEYPSQAPDTDYEEMNSDNNMEMINDEDLYEYSTGRVSGGKQKTMPGYQFSSLSPRGFNEKGEKLTFGGMLDELEADENQRPISEYRRSLYANGIELIIPKSTLDDHPDLLNQEPNLTKIENPDLLSPDLTLTLSKDSPQKGNTVVPVRPTFRKLYSLSSRKEYLLFLLPALLLSILACLIAPYMSLVIGDAFAVFAAYPFFTGNATELDKKTLRDGVNKTCLKLTIAGILALLINYFRGVFWVWYGESVAAKLRDLVYINVSDKSMEWFDLGMGMSGRDDQQDSADSNDENSEAVGAGGLMSKFTRETDDVRLATSLSSGLVVMNVGTFVLCFILAMVKSPLLALVTLSTIPLVVLTQIVTQVVSIPLYSEERKAFAEASTNIERVTLAISTVKVHNAQGYESKKFNKLIDKGKKSLIRQGLVWGISVGLTDFLLLGTFVSGFWYGAKIVRDHKASSGDVMTCFWACLFSATYLQQAVPHSTLITKGKNSLASLLTIIQKDDKEDEDLYHGNNSFSSSTSTKMDKRKSRPVSLRGIRPNKYHGEFNFQNISFSYPSRRENLVLKDISLFIPAGETTFIVGGSGSGKSTIASILLKLYKPLSGEIIMDNQNFKYLDLDYTKENIAAIQQGCILFDLSVHENVALGLAGSAPSITTTIMGGVEKVIRKTPKDVTRQEVIEACKMAMIHDFIESLPEGYETKLGTGGNSLSGGQRQRLAIAKAIIRDPTVLILDEVTSALDTTSRVQVFQNLKKWRNNKTTIVITHDLSQIVSDDFVYVMSNGIIAEQGFRVDLVKKTDGVFANMAAEQAVTPFPIKRISDETNWQDSLEEILDMENEFDMDQSMEDRRDSYRASTPNFSRLSARPGGGGYMDILDGYSRSANRLSSSNPQTPSTNQSGKRLSKAQKRLTWTPEDLNSGSRAPSRISMNRSESRMSRHSTANANANANNRSSTDLPRVQPSFDSSRAPYQQRPITPGRDNGLLHANWMDKDASPYSSDSRTSMKLRQRQQRTLSENFEDDLNASKTNLSITTHDPSSSSDLEKTSTVVPVPSLISLIRLYFPTLPDKHLLVIGCLGSIGHGITTPVWSFFLAKLMQIVGAGGLDTERLTKFGLIILGLCILQGFFDFLSEWALTSLSAKWSCQIRKISFLKLLKQDKSFFDDSSKNSSSRLVQILIKDVDDSRTLMSQVIGKSVTVITMISFGLIWAVIVNWQLTLIGLALAPLFGGFLAFNSWFISKIEQKHKLGREAVARTFYESISNIRGIRAMALASAFEVKFQQDAVRAKQLGDNAAYGLAMGGAVAAALPLVAQALMNYAGSVFMIQNKMNYQEMLQVYNLVLFSLTFGSAMLDFIPIMSKARVAARDFNRLYLLNTNNTEESQGELRYPIKGKIEFRDISFNYPTRSEVQILNKINFTLNPGECVAIVGESGSGKSTIASLLQRLYKPSSGKIILDDKFDLNKSDINWLRNHLSIVSQSTNLFNQSIAENISYGYKSTNTFSKSYSPDEKQNQEHDNDDDEEREDLPLMEIEKSAKLSNIHDFIINLPKGYQTNLGENANLISGGQAQRLQIARALFKSQSNTLILDECTSALDVDNAKMVLDTIVDIKHSRTTIFITHSIEAMKRCDRIICLGQGKVLEDGTFNELINKGGVFAQLLRTGEWE</sequence>
<feature type="region of interest" description="Disordered" evidence="9">
    <location>
        <begin position="1004"/>
        <end position="1179"/>
    </location>
</feature>
<feature type="compositionally biased region" description="Polar residues" evidence="9">
    <location>
        <begin position="78"/>
        <end position="99"/>
    </location>
</feature>
<feature type="transmembrane region" description="Helical" evidence="10">
    <location>
        <begin position="388"/>
        <end position="409"/>
    </location>
</feature>
<feature type="compositionally biased region" description="Polar residues" evidence="9">
    <location>
        <begin position="1076"/>
        <end position="1091"/>
    </location>
</feature>
<keyword evidence="4 10" id="KW-0812">Transmembrane</keyword>
<dbReference type="GeneID" id="91090823"/>
<feature type="compositionally biased region" description="Polar residues" evidence="9">
    <location>
        <begin position="42"/>
        <end position="69"/>
    </location>
</feature>
<feature type="region of interest" description="Disordered" evidence="9">
    <location>
        <begin position="1"/>
        <end position="158"/>
    </location>
</feature>
<dbReference type="EMBL" id="CP144098">
    <property type="protein sequence ID" value="WWC85289.1"/>
    <property type="molecule type" value="Genomic_DNA"/>
</dbReference>
<dbReference type="InterPro" id="IPR017871">
    <property type="entry name" value="ABC_transporter-like_CS"/>
</dbReference>
<evidence type="ECO:0000259" key="11">
    <source>
        <dbReference type="PROSITE" id="PS50893"/>
    </source>
</evidence>
<evidence type="ECO:0000313" key="13">
    <source>
        <dbReference type="EMBL" id="WWC85289.1"/>
    </source>
</evidence>
<dbReference type="PROSITE" id="PS00211">
    <property type="entry name" value="ABC_TRANSPORTER_1"/>
    <property type="match status" value="2"/>
</dbReference>
<dbReference type="InterPro" id="IPR003439">
    <property type="entry name" value="ABC_transporter-like_ATP-bd"/>
</dbReference>
<dbReference type="RefSeq" id="XP_066072052.1">
    <property type="nucleotide sequence ID" value="XM_066215955.1"/>
</dbReference>
<evidence type="ECO:0000256" key="2">
    <source>
        <dbReference type="ARBA" id="ARBA00022448"/>
    </source>
</evidence>
<feature type="region of interest" description="Disordered" evidence="9">
    <location>
        <begin position="1660"/>
        <end position="1681"/>
    </location>
</feature>
<evidence type="ECO:0000259" key="12">
    <source>
        <dbReference type="PROSITE" id="PS50929"/>
    </source>
</evidence>
<evidence type="ECO:0000256" key="3">
    <source>
        <dbReference type="ARBA" id="ARBA00022475"/>
    </source>
</evidence>
<dbReference type="PANTHER" id="PTHR43394:SF15">
    <property type="entry name" value="ALPHA-FACTOR-TRANSPORTING ATPASE"/>
    <property type="match status" value="1"/>
</dbReference>
<keyword evidence="3" id="KW-1003">Cell membrane</keyword>
<feature type="transmembrane region" description="Helical" evidence="10">
    <location>
        <begin position="1376"/>
        <end position="1398"/>
    </location>
</feature>
<feature type="transmembrane region" description="Helical" evidence="10">
    <location>
        <begin position="1272"/>
        <end position="1290"/>
    </location>
</feature>
<dbReference type="PROSITE" id="PS50893">
    <property type="entry name" value="ABC_TRANSPORTER_2"/>
    <property type="match status" value="2"/>
</dbReference>
<gene>
    <name evidence="13" type="ORF">L201_000151</name>
</gene>
<dbReference type="Gene3D" id="1.20.1560.10">
    <property type="entry name" value="ABC transporter type 1, transmembrane domain"/>
    <property type="match status" value="2"/>
</dbReference>
<dbReference type="GO" id="GO:0015421">
    <property type="term" value="F:ABC-type oligopeptide transporter activity"/>
    <property type="evidence" value="ECO:0007669"/>
    <property type="project" value="TreeGrafter"/>
</dbReference>
<evidence type="ECO:0000256" key="6">
    <source>
        <dbReference type="ARBA" id="ARBA00022840"/>
    </source>
</evidence>
<evidence type="ECO:0000256" key="4">
    <source>
        <dbReference type="ARBA" id="ARBA00022692"/>
    </source>
</evidence>
<feature type="transmembrane region" description="Helical" evidence="10">
    <location>
        <begin position="1453"/>
        <end position="1474"/>
    </location>
</feature>
<evidence type="ECO:0000256" key="10">
    <source>
        <dbReference type="SAM" id="Phobius"/>
    </source>
</evidence>
<dbReference type="FunFam" id="3.40.50.300:FF:001471">
    <property type="entry name" value="P-loop containing nucleoside triphosphate hydrolase protein"/>
    <property type="match status" value="1"/>
</dbReference>
<dbReference type="InterPro" id="IPR036640">
    <property type="entry name" value="ABC1_TM_sf"/>
</dbReference>
<dbReference type="Pfam" id="PF00005">
    <property type="entry name" value="ABC_tran"/>
    <property type="match status" value="2"/>
</dbReference>
<dbReference type="InterPro" id="IPR039421">
    <property type="entry name" value="Type_1_exporter"/>
</dbReference>
<dbReference type="SUPFAM" id="SSF52540">
    <property type="entry name" value="P-loop containing nucleoside triphosphate hydrolases"/>
    <property type="match status" value="2"/>
</dbReference>
<evidence type="ECO:0000256" key="8">
    <source>
        <dbReference type="ARBA" id="ARBA00023136"/>
    </source>
</evidence>
<feature type="transmembrane region" description="Helical" evidence="10">
    <location>
        <begin position="506"/>
        <end position="528"/>
    </location>
</feature>
<feature type="compositionally biased region" description="Polar residues" evidence="9">
    <location>
        <begin position="675"/>
        <end position="685"/>
    </location>
</feature>
<dbReference type="Pfam" id="PF00664">
    <property type="entry name" value="ABC_membrane"/>
    <property type="match status" value="3"/>
</dbReference>
<reference evidence="13 14" key="1">
    <citation type="submission" date="2024-01" db="EMBL/GenBank/DDBJ databases">
        <title>Comparative genomics of Cryptococcus and Kwoniella reveals pathogenesis evolution and contrasting modes of karyotype evolution via chromosome fusion or intercentromeric recombination.</title>
        <authorList>
            <person name="Coelho M.A."/>
            <person name="David-Palma M."/>
            <person name="Shea T."/>
            <person name="Bowers K."/>
            <person name="McGinley-Smith S."/>
            <person name="Mohammad A.W."/>
            <person name="Gnirke A."/>
            <person name="Yurkov A.M."/>
            <person name="Nowrousian M."/>
            <person name="Sun S."/>
            <person name="Cuomo C.A."/>
            <person name="Heitman J."/>
        </authorList>
    </citation>
    <scope>NUCLEOTIDE SEQUENCE [LARGE SCALE GENOMIC DNA]</scope>
    <source>
        <strain evidence="13 14">CBS 6074</strain>
    </source>
</reference>
<feature type="domain" description="ABC transmembrane type-1" evidence="12">
    <location>
        <begin position="334"/>
        <end position="650"/>
    </location>
</feature>
<dbReference type="InterPro" id="IPR011527">
    <property type="entry name" value="ABC1_TM_dom"/>
</dbReference>
<dbReference type="GO" id="GO:0016887">
    <property type="term" value="F:ATP hydrolysis activity"/>
    <property type="evidence" value="ECO:0007669"/>
    <property type="project" value="InterPro"/>
</dbReference>
<dbReference type="GO" id="GO:0005886">
    <property type="term" value="C:plasma membrane"/>
    <property type="evidence" value="ECO:0007669"/>
    <property type="project" value="UniProtKB-SubCell"/>
</dbReference>
<evidence type="ECO:0000256" key="5">
    <source>
        <dbReference type="ARBA" id="ARBA00022741"/>
    </source>
</evidence>